<dbReference type="Pfam" id="PF00155">
    <property type="entry name" value="Aminotran_1_2"/>
    <property type="match status" value="1"/>
</dbReference>
<evidence type="ECO:0000256" key="5">
    <source>
        <dbReference type="ARBA" id="ARBA00037974"/>
    </source>
</evidence>
<dbReference type="InterPro" id="IPR015424">
    <property type="entry name" value="PyrdxlP-dep_Trfase"/>
</dbReference>
<proteinExistence type="inferred from homology"/>
<dbReference type="InterPro" id="IPR051798">
    <property type="entry name" value="Class-II_PLP-Dep_Aminotrans"/>
</dbReference>
<dbReference type="RefSeq" id="WP_244280669.1">
    <property type="nucleotide sequence ID" value="NZ_CP048429.1"/>
</dbReference>
<dbReference type="Gene3D" id="3.90.1150.10">
    <property type="entry name" value="Aspartate Aminotransferase, domain 1"/>
    <property type="match status" value="1"/>
</dbReference>
<dbReference type="SUPFAM" id="SSF53383">
    <property type="entry name" value="PLP-dependent transferases"/>
    <property type="match status" value="1"/>
</dbReference>
<name>A0A1G9GEG2_9BACL</name>
<dbReference type="InterPro" id="IPR004839">
    <property type="entry name" value="Aminotransferase_I/II_large"/>
</dbReference>
<dbReference type="GO" id="GO:0047804">
    <property type="term" value="F:cysteine-S-conjugate beta-lyase activity"/>
    <property type="evidence" value="ECO:0007669"/>
    <property type="project" value="UniProtKB-EC"/>
</dbReference>
<keyword evidence="4 7" id="KW-0456">Lyase</keyword>
<evidence type="ECO:0000313" key="7">
    <source>
        <dbReference type="EMBL" id="SDK98981.1"/>
    </source>
</evidence>
<gene>
    <name evidence="7" type="ORF">SAMN05216191_101358</name>
</gene>
<dbReference type="AlphaFoldDB" id="A0A1G9GEG2"/>
<accession>A0A1G9GEG2</accession>
<evidence type="ECO:0000256" key="3">
    <source>
        <dbReference type="ARBA" id="ARBA00022898"/>
    </source>
</evidence>
<organism evidence="7 8">
    <name type="scientific">Paenibacillus jilunlii</name>
    <dbReference type="NCBI Taxonomy" id="682956"/>
    <lineage>
        <taxon>Bacteria</taxon>
        <taxon>Bacillati</taxon>
        <taxon>Bacillota</taxon>
        <taxon>Bacilli</taxon>
        <taxon>Bacillales</taxon>
        <taxon>Paenibacillaceae</taxon>
        <taxon>Paenibacillus</taxon>
    </lineage>
</organism>
<feature type="domain" description="Aminotransferase class I/classII large" evidence="6">
    <location>
        <begin position="33"/>
        <end position="381"/>
    </location>
</feature>
<comment type="similarity">
    <text evidence="5">Belongs to the class-II pyridoxal-phosphate-dependent aminotransferase family. MalY/PatB cystathionine beta-lyase subfamily.</text>
</comment>
<evidence type="ECO:0000259" key="6">
    <source>
        <dbReference type="Pfam" id="PF00155"/>
    </source>
</evidence>
<dbReference type="InterPro" id="IPR015422">
    <property type="entry name" value="PyrdxlP-dep_Trfase_small"/>
</dbReference>
<evidence type="ECO:0000256" key="4">
    <source>
        <dbReference type="ARBA" id="ARBA00023239"/>
    </source>
</evidence>
<protein>
    <recommendedName>
        <fullName evidence="2">cysteine-S-conjugate beta-lyase</fullName>
        <ecNumber evidence="2">4.4.1.13</ecNumber>
    </recommendedName>
</protein>
<keyword evidence="3" id="KW-0663">Pyridoxal phosphate</keyword>
<dbReference type="EC" id="4.4.1.13" evidence="2"/>
<dbReference type="InterPro" id="IPR027619">
    <property type="entry name" value="C-S_lyase_PatB-like"/>
</dbReference>
<dbReference type="PANTHER" id="PTHR43525">
    <property type="entry name" value="PROTEIN MALY"/>
    <property type="match status" value="1"/>
</dbReference>
<dbReference type="GO" id="GO:0030170">
    <property type="term" value="F:pyridoxal phosphate binding"/>
    <property type="evidence" value="ECO:0007669"/>
    <property type="project" value="InterPro"/>
</dbReference>
<reference evidence="7 8" key="1">
    <citation type="submission" date="2016-10" db="EMBL/GenBank/DDBJ databases">
        <authorList>
            <person name="de Groot N.N."/>
        </authorList>
    </citation>
    <scope>NUCLEOTIDE SEQUENCE [LARGE SCALE GENOMIC DNA]</scope>
    <source>
        <strain evidence="7 8">CGMCC 1.10239</strain>
    </source>
</reference>
<dbReference type="Proteomes" id="UP000182783">
    <property type="component" value="Unassembled WGS sequence"/>
</dbReference>
<dbReference type="EMBL" id="FNGM01000001">
    <property type="protein sequence ID" value="SDK98981.1"/>
    <property type="molecule type" value="Genomic_DNA"/>
</dbReference>
<dbReference type="PANTHER" id="PTHR43525:SF1">
    <property type="entry name" value="PROTEIN MALY"/>
    <property type="match status" value="1"/>
</dbReference>
<sequence length="394" mass="44965">MKHTVFDFDKMTNRLGTNSYKWDINSNELALWVADMDFEISPVIVEALQKRLDHKILGYTMVPDTYYNAVAEWWRRRHQFQIQQEWIMFCTGVVPAISSIVRKMTKVNEKVLVLAPVYNIFYNSIVNNQRKVLTSELVYKDQRYSIDFTDLEEKLADPETTLLIFCNPHNPVGKVWDKQTLETIGNLCIKHHVLILSDEIHCDLTHPGYRYTPFASVSEEIALNSITCVAPTKTFNLAGLQTSSIIVPNPKLRALVNRGINTDEVAEPNAFAIEGAISAFTEGEPWLDALLEYLMGNKQWIEYFIATELPELKVIHSEATYLAWIDCTAVTNDSKALGEFIRRETGLYISEGAIFGGNGQGFIRMNYACPKTRLEDGLQRLKRGIEIFHKAKKG</sequence>
<comment type="cofactor">
    <cofactor evidence="1">
        <name>pyridoxal 5'-phosphate</name>
        <dbReference type="ChEBI" id="CHEBI:597326"/>
    </cofactor>
</comment>
<evidence type="ECO:0000256" key="2">
    <source>
        <dbReference type="ARBA" id="ARBA00012224"/>
    </source>
</evidence>
<evidence type="ECO:0000256" key="1">
    <source>
        <dbReference type="ARBA" id="ARBA00001933"/>
    </source>
</evidence>
<dbReference type="CDD" id="cd00609">
    <property type="entry name" value="AAT_like"/>
    <property type="match status" value="1"/>
</dbReference>
<dbReference type="Gene3D" id="3.40.640.10">
    <property type="entry name" value="Type I PLP-dependent aspartate aminotransferase-like (Major domain)"/>
    <property type="match status" value="1"/>
</dbReference>
<dbReference type="InterPro" id="IPR015421">
    <property type="entry name" value="PyrdxlP-dep_Trfase_major"/>
</dbReference>
<evidence type="ECO:0000313" key="8">
    <source>
        <dbReference type="Proteomes" id="UP000182783"/>
    </source>
</evidence>
<dbReference type="NCBIfam" id="TIGR04350">
    <property type="entry name" value="C_S_lyase_PatB"/>
    <property type="match status" value="1"/>
</dbReference>